<reference evidence="1" key="2">
    <citation type="journal article" date="2015" name="Fish Shellfish Immunol.">
        <title>Early steps in the European eel (Anguilla anguilla)-Vibrio vulnificus interaction in the gills: Role of the RtxA13 toxin.</title>
        <authorList>
            <person name="Callol A."/>
            <person name="Pajuelo D."/>
            <person name="Ebbesson L."/>
            <person name="Teles M."/>
            <person name="MacKenzie S."/>
            <person name="Amaro C."/>
        </authorList>
    </citation>
    <scope>NUCLEOTIDE SEQUENCE</scope>
</reference>
<reference evidence="1" key="1">
    <citation type="submission" date="2014-11" db="EMBL/GenBank/DDBJ databases">
        <authorList>
            <person name="Amaro Gonzalez C."/>
        </authorList>
    </citation>
    <scope>NUCLEOTIDE SEQUENCE</scope>
</reference>
<accession>A0A0E9PG25</accession>
<name>A0A0E9PG25_ANGAN</name>
<dbReference type="AlphaFoldDB" id="A0A0E9PG25"/>
<protein>
    <submittedName>
        <fullName evidence="1">Uncharacterized protein</fullName>
    </submittedName>
</protein>
<proteinExistence type="predicted"/>
<dbReference type="EMBL" id="GBXM01105794">
    <property type="protein sequence ID" value="JAH02783.1"/>
    <property type="molecule type" value="Transcribed_RNA"/>
</dbReference>
<sequence>MVRILFLVNSTCNCIWHCMAVYCHLSLSKESNRNFSH</sequence>
<organism evidence="1">
    <name type="scientific">Anguilla anguilla</name>
    <name type="common">European freshwater eel</name>
    <name type="synonym">Muraena anguilla</name>
    <dbReference type="NCBI Taxonomy" id="7936"/>
    <lineage>
        <taxon>Eukaryota</taxon>
        <taxon>Metazoa</taxon>
        <taxon>Chordata</taxon>
        <taxon>Craniata</taxon>
        <taxon>Vertebrata</taxon>
        <taxon>Euteleostomi</taxon>
        <taxon>Actinopterygii</taxon>
        <taxon>Neopterygii</taxon>
        <taxon>Teleostei</taxon>
        <taxon>Anguilliformes</taxon>
        <taxon>Anguillidae</taxon>
        <taxon>Anguilla</taxon>
    </lineage>
</organism>
<evidence type="ECO:0000313" key="1">
    <source>
        <dbReference type="EMBL" id="JAH02783.1"/>
    </source>
</evidence>